<proteinExistence type="predicted"/>
<reference evidence="1" key="2">
    <citation type="journal article" date="2015" name="Fish Shellfish Immunol.">
        <title>Early steps in the European eel (Anguilla anguilla)-Vibrio vulnificus interaction in the gills: Role of the RtxA13 toxin.</title>
        <authorList>
            <person name="Callol A."/>
            <person name="Pajuelo D."/>
            <person name="Ebbesson L."/>
            <person name="Teles M."/>
            <person name="MacKenzie S."/>
            <person name="Amaro C."/>
        </authorList>
    </citation>
    <scope>NUCLEOTIDE SEQUENCE</scope>
</reference>
<dbReference type="EMBL" id="GBXM01029014">
    <property type="protein sequence ID" value="JAH79563.1"/>
    <property type="molecule type" value="Transcribed_RNA"/>
</dbReference>
<evidence type="ECO:0000313" key="1">
    <source>
        <dbReference type="EMBL" id="JAH79563.1"/>
    </source>
</evidence>
<sequence>MYLVVRLQCGKKLAGRVGGRSKSSAEFGLEKKGGERSYKRSLKKEKGDHSTVILPFHWCI</sequence>
<reference evidence="1" key="1">
    <citation type="submission" date="2014-11" db="EMBL/GenBank/DDBJ databases">
        <authorList>
            <person name="Amaro Gonzalez C."/>
        </authorList>
    </citation>
    <scope>NUCLEOTIDE SEQUENCE</scope>
</reference>
<accession>A0A0E9VQM9</accession>
<dbReference type="AlphaFoldDB" id="A0A0E9VQM9"/>
<organism evidence="1">
    <name type="scientific">Anguilla anguilla</name>
    <name type="common">European freshwater eel</name>
    <name type="synonym">Muraena anguilla</name>
    <dbReference type="NCBI Taxonomy" id="7936"/>
    <lineage>
        <taxon>Eukaryota</taxon>
        <taxon>Metazoa</taxon>
        <taxon>Chordata</taxon>
        <taxon>Craniata</taxon>
        <taxon>Vertebrata</taxon>
        <taxon>Euteleostomi</taxon>
        <taxon>Actinopterygii</taxon>
        <taxon>Neopterygii</taxon>
        <taxon>Teleostei</taxon>
        <taxon>Anguilliformes</taxon>
        <taxon>Anguillidae</taxon>
        <taxon>Anguilla</taxon>
    </lineage>
</organism>
<protein>
    <submittedName>
        <fullName evidence="1">Uncharacterized protein</fullName>
    </submittedName>
</protein>
<name>A0A0E9VQM9_ANGAN</name>